<evidence type="ECO:0000313" key="3">
    <source>
        <dbReference type="WBParaSite" id="TMUE_2000009574.1"/>
    </source>
</evidence>
<dbReference type="AlphaFoldDB" id="A0A5S6QQY1"/>
<organism evidence="2 3">
    <name type="scientific">Trichuris muris</name>
    <name type="common">Mouse whipworm</name>
    <dbReference type="NCBI Taxonomy" id="70415"/>
    <lineage>
        <taxon>Eukaryota</taxon>
        <taxon>Metazoa</taxon>
        <taxon>Ecdysozoa</taxon>
        <taxon>Nematoda</taxon>
        <taxon>Enoplea</taxon>
        <taxon>Dorylaimia</taxon>
        <taxon>Trichinellida</taxon>
        <taxon>Trichuridae</taxon>
        <taxon>Trichuris</taxon>
    </lineage>
</organism>
<dbReference type="InterPro" id="IPR050235">
    <property type="entry name" value="CK1_Ser-Thr_kinase"/>
</dbReference>
<dbReference type="InterPro" id="IPR000719">
    <property type="entry name" value="Prot_kinase_dom"/>
</dbReference>
<dbReference type="PANTHER" id="PTHR11909">
    <property type="entry name" value="CASEIN KINASE-RELATED"/>
    <property type="match status" value="1"/>
</dbReference>
<proteinExistence type="predicted"/>
<dbReference type="WBParaSite" id="TMUE_2000009574.1">
    <property type="protein sequence ID" value="TMUE_2000009574.1"/>
    <property type="gene ID" value="WBGene00287022"/>
</dbReference>
<dbReference type="STRING" id="70415.A0A5S6QQY1"/>
<dbReference type="GO" id="GO:0005524">
    <property type="term" value="F:ATP binding"/>
    <property type="evidence" value="ECO:0007669"/>
    <property type="project" value="InterPro"/>
</dbReference>
<sequence>MATKVAIDKIKEEASLERQIRHNNAGGYQPGVPEVAKVDEKIYSTNRINALQKCSLAIKELHGAGYVHRNVEPANPAIGRNRSSREVLLHDFGVTRRYRDPGDRIPSPREKAPFCGTPRLTSRNVRARKEIDPQDDLISPHVLLIAHRYGATVAFVDWLLLSSLIGHRS</sequence>
<dbReference type="GO" id="GO:0004672">
    <property type="term" value="F:protein kinase activity"/>
    <property type="evidence" value="ECO:0007669"/>
    <property type="project" value="InterPro"/>
</dbReference>
<dbReference type="InterPro" id="IPR011009">
    <property type="entry name" value="Kinase-like_dom_sf"/>
</dbReference>
<dbReference type="Gene3D" id="1.10.510.10">
    <property type="entry name" value="Transferase(Phosphotransferase) domain 1"/>
    <property type="match status" value="1"/>
</dbReference>
<dbReference type="Proteomes" id="UP000046395">
    <property type="component" value="Unassembled WGS sequence"/>
</dbReference>
<protein>
    <submittedName>
        <fullName evidence="3">Protein kinase domain-containing protein</fullName>
    </submittedName>
</protein>
<dbReference type="SUPFAM" id="SSF56112">
    <property type="entry name" value="Protein kinase-like (PK-like)"/>
    <property type="match status" value="1"/>
</dbReference>
<feature type="domain" description="Protein kinase" evidence="1">
    <location>
        <begin position="1"/>
        <end position="169"/>
    </location>
</feature>
<evidence type="ECO:0000313" key="2">
    <source>
        <dbReference type="Proteomes" id="UP000046395"/>
    </source>
</evidence>
<reference evidence="3" key="1">
    <citation type="submission" date="2019-12" db="UniProtKB">
        <authorList>
            <consortium name="WormBaseParasite"/>
        </authorList>
    </citation>
    <scope>IDENTIFICATION</scope>
</reference>
<dbReference type="PROSITE" id="PS50011">
    <property type="entry name" value="PROTEIN_KINASE_DOM"/>
    <property type="match status" value="1"/>
</dbReference>
<keyword evidence="2" id="KW-1185">Reference proteome</keyword>
<name>A0A5S6QQY1_TRIMR</name>
<accession>A0A5S6QQY1</accession>
<evidence type="ECO:0000259" key="1">
    <source>
        <dbReference type="PROSITE" id="PS50011"/>
    </source>
</evidence>